<comment type="caution">
    <text evidence="7">The sequence shown here is derived from an EMBL/GenBank/DDBJ whole genome shotgun (WGS) entry which is preliminary data.</text>
</comment>
<evidence type="ECO:0000313" key="8">
    <source>
        <dbReference type="Proteomes" id="UP001256588"/>
    </source>
</evidence>
<proteinExistence type="predicted"/>
<accession>A0ABU1XV33</accession>
<dbReference type="InterPro" id="IPR053156">
    <property type="entry name" value="T6SS_TssM-like"/>
</dbReference>
<dbReference type="InterPro" id="IPR048677">
    <property type="entry name" value="TssM1_hel"/>
</dbReference>
<dbReference type="Pfam" id="PF06761">
    <property type="entry name" value="IcmF-related"/>
    <property type="match status" value="1"/>
</dbReference>
<evidence type="ECO:0000259" key="3">
    <source>
        <dbReference type="Pfam" id="PF06744"/>
    </source>
</evidence>
<feature type="domain" description="Type VI secretion system component TssM1 N-terminal" evidence="5">
    <location>
        <begin position="243"/>
        <end position="496"/>
    </location>
</feature>
<feature type="domain" description="IcmF-related" evidence="4">
    <location>
        <begin position="546"/>
        <end position="886"/>
    </location>
</feature>
<name>A0ABU1XV33_9GAMM</name>
<dbReference type="InterPro" id="IPR010623">
    <property type="entry name" value="IcmF_C"/>
</dbReference>
<keyword evidence="2" id="KW-1133">Transmembrane helix</keyword>
<feature type="domain" description="Type VI secretion system IcmF C-terminal" evidence="3">
    <location>
        <begin position="1152"/>
        <end position="1253"/>
    </location>
</feature>
<feature type="compositionally biased region" description="Polar residues" evidence="1">
    <location>
        <begin position="623"/>
        <end position="639"/>
    </location>
</feature>
<dbReference type="InterPro" id="IPR017731">
    <property type="entry name" value="TssM1-like"/>
</dbReference>
<protein>
    <submittedName>
        <fullName evidence="7">Type VI secretion system protein ImpL</fullName>
    </submittedName>
</protein>
<dbReference type="SUPFAM" id="SSF52540">
    <property type="entry name" value="P-loop containing nucleoside triphosphate hydrolases"/>
    <property type="match status" value="1"/>
</dbReference>
<reference evidence="7 8" key="1">
    <citation type="submission" date="2023-07" db="EMBL/GenBank/DDBJ databases">
        <title>Sorghum-associated microbial communities from plants grown in Nebraska, USA.</title>
        <authorList>
            <person name="Schachtman D."/>
        </authorList>
    </citation>
    <scope>NUCLEOTIDE SEQUENCE [LARGE SCALE GENOMIC DNA]</scope>
    <source>
        <strain evidence="7 8">4099</strain>
    </source>
</reference>
<evidence type="ECO:0000259" key="6">
    <source>
        <dbReference type="Pfam" id="PF21070"/>
    </source>
</evidence>
<keyword evidence="2" id="KW-0472">Membrane</keyword>
<evidence type="ECO:0000259" key="4">
    <source>
        <dbReference type="Pfam" id="PF06761"/>
    </source>
</evidence>
<dbReference type="Pfam" id="PF14331">
    <property type="entry name" value="IcmF-related_N"/>
    <property type="match status" value="1"/>
</dbReference>
<feature type="transmembrane region" description="Helical" evidence="2">
    <location>
        <begin position="66"/>
        <end position="85"/>
    </location>
</feature>
<dbReference type="InterPro" id="IPR027417">
    <property type="entry name" value="P-loop_NTPase"/>
</dbReference>
<dbReference type="Pfam" id="PF06744">
    <property type="entry name" value="IcmF_C"/>
    <property type="match status" value="1"/>
</dbReference>
<feature type="transmembrane region" description="Helical" evidence="2">
    <location>
        <begin position="493"/>
        <end position="512"/>
    </location>
</feature>
<organism evidence="7 8">
    <name type="scientific">Luteimonas terrae</name>
    <dbReference type="NCBI Taxonomy" id="1530191"/>
    <lineage>
        <taxon>Bacteria</taxon>
        <taxon>Pseudomonadati</taxon>
        <taxon>Pseudomonadota</taxon>
        <taxon>Gammaproteobacteria</taxon>
        <taxon>Lysobacterales</taxon>
        <taxon>Lysobacteraceae</taxon>
        <taxon>Luteimonas</taxon>
    </lineage>
</organism>
<keyword evidence="2" id="KW-0812">Transmembrane</keyword>
<dbReference type="InterPro" id="IPR009612">
    <property type="entry name" value="IcmF-rel"/>
</dbReference>
<evidence type="ECO:0000256" key="1">
    <source>
        <dbReference type="SAM" id="MobiDB-lite"/>
    </source>
</evidence>
<dbReference type="InterPro" id="IPR025743">
    <property type="entry name" value="TssM1_N"/>
</dbReference>
<feature type="region of interest" description="Disordered" evidence="1">
    <location>
        <begin position="620"/>
        <end position="639"/>
    </location>
</feature>
<keyword evidence="8" id="KW-1185">Reference proteome</keyword>
<feature type="domain" description="Type VI secretion system component TssM1 helical" evidence="6">
    <location>
        <begin position="1044"/>
        <end position="1131"/>
    </location>
</feature>
<sequence length="1297" mass="142771">MRSAPAPWRLHKHRCLLFPWAGNVFAPAFSVLPIPPFLSPTPCRRQPDLEVIATMLSRLRYYLSDYRVILAIGVIGAGLFMYFGTEGLRQAGVWLLGIAVVLLLVLGVVWVIRRLSARRKAGKLDAMVEGEADRAVRDARPAVRADTEILRDRMLTAVKSIKSSRIGMMKGTAALYELPWYVIIGNPAAGKSSAILNSGLQFPFEDSGANVIQGVGGTRNCDWYFTTEGILLDTAGRYAVSVEDRLEWLTFLDLLKKHRARAPVNGVLIAASIAELSGSKPEFAIELAKNLRQRVQEVTERLEVIAPVYVVFTKADLIAGFTEFFKSMDPAEREGVWGATLPFDPASAPDALAAFDRHFDELADGLQELSLTQMAMLRGRGIDPGLLTLPLEFVGIKPALRTFIATLFEDNPYQFKPVFRGFYFTSALQEGDSVHYASERIGREFRLQGGEAVDRSPSGNSAHFLRDLFRKVIFADKELVQQYSSPHRNRMRYGVFFGATALLALMLGAWTWSYTDNRQLVENANRDLAQAVRLQEGRVDLKSRIDALLLLQDRIEQLARHRRQNSVTTRLGLYQGQVIEQKMLQEYFNGMRQVMLVPTGDRMEAYLRQAVTQAAELDAPVTNGDNDADNSASLYQDASPTDSNDVYNALKAYLMLAKRGEIEPAHLSDQLTRFWRGWLDANRGQMSREEMARAAEKLMTFYVAHADTPTWPQIEPSVSLVDDTRTALNRVMKGQPAIERVFAMIKARAATRFPTITVNTLIGDERNKDAIAGSYAISGAFSRKAWEDYVQSAIREASNTQLSTTDWVLDSTQQSDLSLSGSPEHIARQMETLYKQEYAQEWQKFLQGVSVAGFTDFEQAVSRMNSLGDPRNSPLRALLEAINAQTVWDNPRAEHALSGEMRRGFVAWFQRVIMRRNPTSIPVEIDPETGRQAPRPMGPIGKAFEGIARLVAPREGGGALIDSYFETLGSLRTRLNGISNEGDSGPGARRLMQDTLGNEGSELKAALTLVEEQMLTGLDEAQRNALRPLLLYPLTQTFAALVPPTEAEINRAWEAQVYEPFRTGIGRQFPFQSGADVDASPADVAAIFGASGAIAAFNKEALGSLVLQRGNLLEPRRWAGYGITLSPELISGYGDWVSGQAGGAGGQEATIFAIQPSPAIGAVEYTIEIDGQTLRYRNTPPTWTTLQWPNPGSVPGAKLTAVSSDGRNVEVFDMPGGNGFARMMAEAQVQNQADGSLLTWTREGVTVTVAMRIIRRPGASGGGNDWQRGLQLPAKVAGSAEAPTVSPAATTEEEGGA</sequence>
<dbReference type="EMBL" id="JAVDWO010000004">
    <property type="protein sequence ID" value="MDR7192624.1"/>
    <property type="molecule type" value="Genomic_DNA"/>
</dbReference>
<feature type="region of interest" description="Disordered" evidence="1">
    <location>
        <begin position="1257"/>
        <end position="1297"/>
    </location>
</feature>
<evidence type="ECO:0000256" key="2">
    <source>
        <dbReference type="SAM" id="Phobius"/>
    </source>
</evidence>
<dbReference type="Pfam" id="PF21070">
    <property type="entry name" value="IcmF_helical"/>
    <property type="match status" value="1"/>
</dbReference>
<dbReference type="NCBIfam" id="TIGR03348">
    <property type="entry name" value="VI_IcmF"/>
    <property type="match status" value="1"/>
</dbReference>
<evidence type="ECO:0000313" key="7">
    <source>
        <dbReference type="EMBL" id="MDR7192624.1"/>
    </source>
</evidence>
<evidence type="ECO:0000259" key="5">
    <source>
        <dbReference type="Pfam" id="PF14331"/>
    </source>
</evidence>
<dbReference type="PANTHER" id="PTHR36153">
    <property type="entry name" value="INNER MEMBRANE PROTEIN-RELATED"/>
    <property type="match status" value="1"/>
</dbReference>
<gene>
    <name evidence="7" type="ORF">J2W68_001338</name>
</gene>
<dbReference type="Proteomes" id="UP001256588">
    <property type="component" value="Unassembled WGS sequence"/>
</dbReference>
<feature type="transmembrane region" description="Helical" evidence="2">
    <location>
        <begin position="91"/>
        <end position="112"/>
    </location>
</feature>
<dbReference type="PANTHER" id="PTHR36153:SF1">
    <property type="entry name" value="TYPE VI SECRETION SYSTEM COMPONENT TSSM1"/>
    <property type="match status" value="1"/>
</dbReference>